<keyword evidence="3" id="KW-0732">Signal</keyword>
<protein>
    <submittedName>
        <fullName evidence="6">Uncharacterized protein LOC111110446</fullName>
    </submittedName>
</protein>
<evidence type="ECO:0000256" key="3">
    <source>
        <dbReference type="SAM" id="SignalP"/>
    </source>
</evidence>
<dbReference type="GeneID" id="111110446"/>
<proteinExistence type="predicted"/>
<keyword evidence="2" id="KW-1133">Transmembrane helix</keyword>
<gene>
    <name evidence="6" type="primary">LOC111110446</name>
</gene>
<dbReference type="KEGG" id="cvn:111110446"/>
<feature type="transmembrane region" description="Helical" evidence="2">
    <location>
        <begin position="149"/>
        <end position="171"/>
    </location>
</feature>
<dbReference type="RefSeq" id="XP_022302657.1">
    <property type="nucleotide sequence ID" value="XM_022446949.1"/>
</dbReference>
<evidence type="ECO:0000259" key="4">
    <source>
        <dbReference type="PROSITE" id="PS50026"/>
    </source>
</evidence>
<keyword evidence="1" id="KW-0245">EGF-like domain</keyword>
<dbReference type="InterPro" id="IPR000742">
    <property type="entry name" value="EGF"/>
</dbReference>
<dbReference type="AlphaFoldDB" id="A0A8B8BH12"/>
<name>A0A8B8BH12_CRAVI</name>
<keyword evidence="1" id="KW-1015">Disulfide bond</keyword>
<dbReference type="SUPFAM" id="SSF57196">
    <property type="entry name" value="EGF/Laminin"/>
    <property type="match status" value="1"/>
</dbReference>
<dbReference type="PROSITE" id="PS00022">
    <property type="entry name" value="EGF_1"/>
    <property type="match status" value="1"/>
</dbReference>
<dbReference type="PROSITE" id="PS50026">
    <property type="entry name" value="EGF_3"/>
    <property type="match status" value="1"/>
</dbReference>
<feature type="domain" description="EGF-like" evidence="4">
    <location>
        <begin position="76"/>
        <end position="122"/>
    </location>
</feature>
<comment type="caution">
    <text evidence="1">Lacks conserved residue(s) required for the propagation of feature annotation.</text>
</comment>
<keyword evidence="5" id="KW-1185">Reference proteome</keyword>
<evidence type="ECO:0000313" key="6">
    <source>
        <dbReference type="RefSeq" id="XP_022302657.1"/>
    </source>
</evidence>
<reference evidence="6" key="1">
    <citation type="submission" date="2025-08" db="UniProtKB">
        <authorList>
            <consortium name="RefSeq"/>
        </authorList>
    </citation>
    <scope>IDENTIFICATION</scope>
    <source>
        <tissue evidence="6">Whole sample</tissue>
    </source>
</reference>
<keyword evidence="2" id="KW-0812">Transmembrane</keyword>
<organism evidence="5 6">
    <name type="scientific">Crassostrea virginica</name>
    <name type="common">Eastern oyster</name>
    <dbReference type="NCBI Taxonomy" id="6565"/>
    <lineage>
        <taxon>Eukaryota</taxon>
        <taxon>Metazoa</taxon>
        <taxon>Spiralia</taxon>
        <taxon>Lophotrochozoa</taxon>
        <taxon>Mollusca</taxon>
        <taxon>Bivalvia</taxon>
        <taxon>Autobranchia</taxon>
        <taxon>Pteriomorphia</taxon>
        <taxon>Ostreida</taxon>
        <taxon>Ostreoidea</taxon>
        <taxon>Ostreidae</taxon>
        <taxon>Crassostrea</taxon>
    </lineage>
</organism>
<accession>A0A8B8BH12</accession>
<dbReference type="OrthoDB" id="6194960at2759"/>
<feature type="signal peptide" evidence="3">
    <location>
        <begin position="1"/>
        <end position="22"/>
    </location>
</feature>
<dbReference type="Proteomes" id="UP000694844">
    <property type="component" value="Chromosome 8"/>
</dbReference>
<feature type="disulfide bond" evidence="1">
    <location>
        <begin position="112"/>
        <end position="121"/>
    </location>
</feature>
<dbReference type="PROSITE" id="PS01186">
    <property type="entry name" value="EGF_2"/>
    <property type="match status" value="1"/>
</dbReference>
<feature type="chain" id="PRO_5034842714" evidence="3">
    <location>
        <begin position="23"/>
        <end position="175"/>
    </location>
</feature>
<sequence>MRVHLYLLVCAIICAQLKYSSSQVAKTFGTCTATGDECPDFSTCVLADNKCRCDTGYDALDLEVTSDAQQVTVCTKLGPCSTFDNDPTDCGTNGECVTYRDNYGILKSFCKCSAGYYGLNCNSQTREPYSSTTRPTINTTRRPGNIGSLLPIIGGGALLLLLLAGGGAALASSSG</sequence>
<evidence type="ECO:0000256" key="1">
    <source>
        <dbReference type="PROSITE-ProRule" id="PRU00076"/>
    </source>
</evidence>
<evidence type="ECO:0000313" key="5">
    <source>
        <dbReference type="Proteomes" id="UP000694844"/>
    </source>
</evidence>
<evidence type="ECO:0000256" key="2">
    <source>
        <dbReference type="SAM" id="Phobius"/>
    </source>
</evidence>
<keyword evidence="2" id="KW-0472">Membrane</keyword>